<dbReference type="EC" id="1.15.1.1" evidence="1"/>
<protein>
    <submittedName>
        <fullName evidence="1">SOD1</fullName>
        <ecNumber evidence="1">1.15.1.1</ecNumber>
    </submittedName>
</protein>
<dbReference type="InterPro" id="IPR036423">
    <property type="entry name" value="SOD-like_Cu/Zn_dom_sf"/>
</dbReference>
<proteinExistence type="predicted"/>
<evidence type="ECO:0000313" key="2">
    <source>
        <dbReference type="Proteomes" id="UP000675881"/>
    </source>
</evidence>
<dbReference type="GO" id="GO:0004784">
    <property type="term" value="F:superoxide dismutase activity"/>
    <property type="evidence" value="ECO:0007669"/>
    <property type="project" value="UniProtKB-EC"/>
</dbReference>
<keyword evidence="1" id="KW-0560">Oxidoreductase</keyword>
<name>A0A7R8H9J0_LEPSM</name>
<dbReference type="Proteomes" id="UP000675881">
    <property type="component" value="Chromosome 5"/>
</dbReference>
<reference evidence="1" key="1">
    <citation type="submission" date="2021-02" db="EMBL/GenBank/DDBJ databases">
        <authorList>
            <person name="Bekaert M."/>
        </authorList>
    </citation>
    <scope>NUCLEOTIDE SEQUENCE</scope>
    <source>
        <strain evidence="1">IoA-00</strain>
    </source>
</reference>
<organism evidence="1 2">
    <name type="scientific">Lepeophtheirus salmonis</name>
    <name type="common">Salmon louse</name>
    <name type="synonym">Caligus salmonis</name>
    <dbReference type="NCBI Taxonomy" id="72036"/>
    <lineage>
        <taxon>Eukaryota</taxon>
        <taxon>Metazoa</taxon>
        <taxon>Ecdysozoa</taxon>
        <taxon>Arthropoda</taxon>
        <taxon>Crustacea</taxon>
        <taxon>Multicrustacea</taxon>
        <taxon>Hexanauplia</taxon>
        <taxon>Copepoda</taxon>
        <taxon>Siphonostomatoida</taxon>
        <taxon>Caligidae</taxon>
        <taxon>Lepeophtheirus</taxon>
    </lineage>
</organism>
<sequence length="106" mass="11657">MKGIYEATPDVVDKPKIWKLEGLFDGLLRFHIPDLGENTNGYTSAVPHFNLDNAGRKGQQKGKDGVSNMNAKDIFSSLCGSSGILWENHGHPCGLGVSLQRREFVE</sequence>
<evidence type="ECO:0000313" key="1">
    <source>
        <dbReference type="EMBL" id="CAF2955806.1"/>
    </source>
</evidence>
<dbReference type="EMBL" id="HG994584">
    <property type="protein sequence ID" value="CAF2955806.1"/>
    <property type="molecule type" value="Genomic_DNA"/>
</dbReference>
<gene>
    <name evidence="1" type="ORF">LSAA_10558</name>
</gene>
<dbReference type="SUPFAM" id="SSF49329">
    <property type="entry name" value="Cu,Zn superoxide dismutase-like"/>
    <property type="match status" value="1"/>
</dbReference>
<accession>A0A7R8H9J0</accession>
<dbReference type="GO" id="GO:0046872">
    <property type="term" value="F:metal ion binding"/>
    <property type="evidence" value="ECO:0007669"/>
    <property type="project" value="InterPro"/>
</dbReference>
<dbReference type="AlphaFoldDB" id="A0A7R8H9J0"/>
<keyword evidence="2" id="KW-1185">Reference proteome</keyword>